<organism evidence="2 3">
    <name type="scientific">Oedothorax gibbosus</name>
    <dbReference type="NCBI Taxonomy" id="931172"/>
    <lineage>
        <taxon>Eukaryota</taxon>
        <taxon>Metazoa</taxon>
        <taxon>Ecdysozoa</taxon>
        <taxon>Arthropoda</taxon>
        <taxon>Chelicerata</taxon>
        <taxon>Arachnida</taxon>
        <taxon>Araneae</taxon>
        <taxon>Araneomorphae</taxon>
        <taxon>Entelegynae</taxon>
        <taxon>Araneoidea</taxon>
        <taxon>Linyphiidae</taxon>
        <taxon>Erigoninae</taxon>
        <taxon>Oedothorax</taxon>
    </lineage>
</organism>
<gene>
    <name evidence="2" type="ORF">JTE90_013054</name>
</gene>
<evidence type="ECO:0000313" key="2">
    <source>
        <dbReference type="EMBL" id="KAG8170933.1"/>
    </source>
</evidence>
<keyword evidence="3" id="KW-1185">Reference proteome</keyword>
<accession>A0AAV6TGJ9</accession>
<evidence type="ECO:0008006" key="4">
    <source>
        <dbReference type="Google" id="ProtNLM"/>
    </source>
</evidence>
<evidence type="ECO:0000313" key="3">
    <source>
        <dbReference type="Proteomes" id="UP000827092"/>
    </source>
</evidence>
<feature type="non-terminal residue" evidence="2">
    <location>
        <position position="1"/>
    </location>
</feature>
<dbReference type="Proteomes" id="UP000827092">
    <property type="component" value="Unassembled WGS sequence"/>
</dbReference>
<protein>
    <recommendedName>
        <fullName evidence="4">EF-hand domain-containing protein</fullName>
    </recommendedName>
</protein>
<proteinExistence type="predicted"/>
<sequence length="55" mass="6322">KRHHRLSEFLPWGPGKIKGHRQEEEPEKFSRVFDKDGNGFISAAPTAPRIQPGRK</sequence>
<dbReference type="Gene3D" id="1.10.238.10">
    <property type="entry name" value="EF-hand"/>
    <property type="match status" value="1"/>
</dbReference>
<feature type="region of interest" description="Disordered" evidence="1">
    <location>
        <begin position="36"/>
        <end position="55"/>
    </location>
</feature>
<reference evidence="2 3" key="1">
    <citation type="journal article" date="2022" name="Nat. Ecol. Evol.">
        <title>A masculinizing supergene underlies an exaggerated male reproductive morph in a spider.</title>
        <authorList>
            <person name="Hendrickx F."/>
            <person name="De Corte Z."/>
            <person name="Sonet G."/>
            <person name="Van Belleghem S.M."/>
            <person name="Kostlbacher S."/>
            <person name="Vangestel C."/>
        </authorList>
    </citation>
    <scope>NUCLEOTIDE SEQUENCE [LARGE SCALE GENOMIC DNA]</scope>
    <source>
        <strain evidence="2">W744_W776</strain>
    </source>
</reference>
<comment type="caution">
    <text evidence="2">The sequence shown here is derived from an EMBL/GenBank/DDBJ whole genome shotgun (WGS) entry which is preliminary data.</text>
</comment>
<name>A0AAV6TGJ9_9ARAC</name>
<evidence type="ECO:0000256" key="1">
    <source>
        <dbReference type="SAM" id="MobiDB-lite"/>
    </source>
</evidence>
<dbReference type="AlphaFoldDB" id="A0AAV6TGJ9"/>
<dbReference type="EMBL" id="JAFNEN010004660">
    <property type="protein sequence ID" value="KAG8170933.1"/>
    <property type="molecule type" value="Genomic_DNA"/>
</dbReference>